<dbReference type="InterPro" id="IPR022798">
    <property type="entry name" value="BcsD_bac"/>
</dbReference>
<dbReference type="InterPro" id="IPR038470">
    <property type="entry name" value="Cellsynth_D_sf"/>
</dbReference>
<dbReference type="Proteomes" id="UP001201549">
    <property type="component" value="Unassembled WGS sequence"/>
</dbReference>
<dbReference type="RefSeq" id="WP_238898210.1">
    <property type="nucleotide sequence ID" value="NZ_JAKOGG010000020.1"/>
</dbReference>
<dbReference type="Gene3D" id="3.30.70.2590">
    <property type="match status" value="1"/>
</dbReference>
<reference evidence="1 2" key="1">
    <citation type="submission" date="2022-02" db="EMBL/GenBank/DDBJ databases">
        <authorList>
            <person name="Zhuang L."/>
        </authorList>
    </citation>
    <scope>NUCLEOTIDE SEQUENCE [LARGE SCALE GENOMIC DNA]</scope>
    <source>
        <strain evidence="1 2">C32</strain>
    </source>
</reference>
<protein>
    <recommendedName>
        <fullName evidence="3">Cellulose synthase operon protein D</fullName>
    </recommendedName>
</protein>
<evidence type="ECO:0000313" key="2">
    <source>
        <dbReference type="Proteomes" id="UP001201549"/>
    </source>
</evidence>
<evidence type="ECO:0000313" key="1">
    <source>
        <dbReference type="EMBL" id="MCS4558391.1"/>
    </source>
</evidence>
<name>A0ABT2FT88_9GAMM</name>
<keyword evidence="2" id="KW-1185">Reference proteome</keyword>
<comment type="caution">
    <text evidence="1">The sequence shown here is derived from an EMBL/GenBank/DDBJ whole genome shotgun (WGS) entry which is preliminary data.</text>
</comment>
<organism evidence="1 2">
    <name type="scientific">Shewanella electrica</name>
    <dbReference type="NCBI Taxonomy" id="515560"/>
    <lineage>
        <taxon>Bacteria</taxon>
        <taxon>Pseudomonadati</taxon>
        <taxon>Pseudomonadota</taxon>
        <taxon>Gammaproteobacteria</taxon>
        <taxon>Alteromonadales</taxon>
        <taxon>Shewanellaceae</taxon>
        <taxon>Shewanella</taxon>
    </lineage>
</organism>
<dbReference type="Pfam" id="PF03500">
    <property type="entry name" value="Cellsynth_D"/>
    <property type="match status" value="1"/>
</dbReference>
<sequence>MSNLPQQPLRYFEQRHCSKQWRLMIASLGEVLTTVDAALRQSLMQRTGQQMAQSLKLPVQPSLAALNQQLNDFWFELDWGYVEIGLRQDALYLEHHHCPVPFGRSDSHAFVALSLLLEGFYSAILEQQGGDSSAKVVLLQAGNPMVFGYKDQGQE</sequence>
<dbReference type="EMBL" id="JAKOGG010000020">
    <property type="protein sequence ID" value="MCS4558391.1"/>
    <property type="molecule type" value="Genomic_DNA"/>
</dbReference>
<accession>A0ABT2FT88</accession>
<reference evidence="2" key="2">
    <citation type="submission" date="2023-07" db="EMBL/GenBank/DDBJ databases">
        <title>Shewanella mangrovi sp. nov., an acetaldehyde- degrading bacterium isolated from mangrove sediment.</title>
        <authorList>
            <person name="Liu Y."/>
        </authorList>
    </citation>
    <scope>NUCLEOTIDE SEQUENCE [LARGE SCALE GENOMIC DNA]</scope>
    <source>
        <strain evidence="2">C32</strain>
    </source>
</reference>
<proteinExistence type="predicted"/>
<gene>
    <name evidence="1" type="ORF">L9G74_18290</name>
</gene>
<evidence type="ECO:0008006" key="3">
    <source>
        <dbReference type="Google" id="ProtNLM"/>
    </source>
</evidence>